<dbReference type="AlphaFoldDB" id="A0AAD8IAP7"/>
<sequence>MQIRIRFGPSPYEDPNTQLAKLKQTGAVVDYEVQFQSLTNRIPGLPESFLKGCYIGGLKHDIQCEVIASQSYNLQQAIGLSKLYEGKFSYAKLSNSQPKFYPSPHVLNPKPLSMFSQPQTHTTPLVVEKAQSILTVNPPYHNLPVKRLTYAERQTKNEKGQCYNCEEKWHKGHKCKGQMSLLLLDGVVPDSS</sequence>
<reference evidence="1" key="1">
    <citation type="submission" date="2023-02" db="EMBL/GenBank/DDBJ databases">
        <title>Genome of toxic invasive species Heracleum sosnowskyi carries increased number of genes despite the absence of recent whole-genome duplications.</title>
        <authorList>
            <person name="Schelkunov M."/>
            <person name="Shtratnikova V."/>
            <person name="Makarenko M."/>
            <person name="Klepikova A."/>
            <person name="Omelchenko D."/>
            <person name="Novikova G."/>
            <person name="Obukhova E."/>
            <person name="Bogdanov V."/>
            <person name="Penin A."/>
            <person name="Logacheva M."/>
        </authorList>
    </citation>
    <scope>NUCLEOTIDE SEQUENCE</scope>
    <source>
        <strain evidence="1">Hsosn_3</strain>
        <tissue evidence="1">Leaf</tissue>
    </source>
</reference>
<name>A0AAD8IAP7_9APIA</name>
<accession>A0AAD8IAP7</accession>
<gene>
    <name evidence="1" type="ORF">POM88_019989</name>
</gene>
<reference evidence="1" key="2">
    <citation type="submission" date="2023-05" db="EMBL/GenBank/DDBJ databases">
        <authorList>
            <person name="Schelkunov M.I."/>
        </authorList>
    </citation>
    <scope>NUCLEOTIDE SEQUENCE</scope>
    <source>
        <strain evidence="1">Hsosn_3</strain>
        <tissue evidence="1">Leaf</tissue>
    </source>
</reference>
<evidence type="ECO:0000313" key="2">
    <source>
        <dbReference type="Proteomes" id="UP001237642"/>
    </source>
</evidence>
<dbReference type="Proteomes" id="UP001237642">
    <property type="component" value="Unassembled WGS sequence"/>
</dbReference>
<comment type="caution">
    <text evidence="1">The sequence shown here is derived from an EMBL/GenBank/DDBJ whole genome shotgun (WGS) entry which is preliminary data.</text>
</comment>
<protein>
    <submittedName>
        <fullName evidence="1">Uncharacterized protein</fullName>
    </submittedName>
</protein>
<proteinExistence type="predicted"/>
<dbReference type="EMBL" id="JAUIZM010000005">
    <property type="protein sequence ID" value="KAK1382254.1"/>
    <property type="molecule type" value="Genomic_DNA"/>
</dbReference>
<keyword evidence="2" id="KW-1185">Reference proteome</keyword>
<evidence type="ECO:0000313" key="1">
    <source>
        <dbReference type="EMBL" id="KAK1382254.1"/>
    </source>
</evidence>
<organism evidence="1 2">
    <name type="scientific">Heracleum sosnowskyi</name>
    <dbReference type="NCBI Taxonomy" id="360622"/>
    <lineage>
        <taxon>Eukaryota</taxon>
        <taxon>Viridiplantae</taxon>
        <taxon>Streptophyta</taxon>
        <taxon>Embryophyta</taxon>
        <taxon>Tracheophyta</taxon>
        <taxon>Spermatophyta</taxon>
        <taxon>Magnoliopsida</taxon>
        <taxon>eudicotyledons</taxon>
        <taxon>Gunneridae</taxon>
        <taxon>Pentapetalae</taxon>
        <taxon>asterids</taxon>
        <taxon>campanulids</taxon>
        <taxon>Apiales</taxon>
        <taxon>Apiaceae</taxon>
        <taxon>Apioideae</taxon>
        <taxon>apioid superclade</taxon>
        <taxon>Tordylieae</taxon>
        <taxon>Tordyliinae</taxon>
        <taxon>Heracleum</taxon>
    </lineage>
</organism>